<dbReference type="Pfam" id="PF02892">
    <property type="entry name" value="zf-BED"/>
    <property type="match status" value="1"/>
</dbReference>
<reference evidence="11" key="1">
    <citation type="submission" date="2022-03" db="EMBL/GenBank/DDBJ databases">
        <authorList>
            <person name="Sayadi A."/>
        </authorList>
    </citation>
    <scope>NUCLEOTIDE SEQUENCE</scope>
</reference>
<evidence type="ECO:0000313" key="11">
    <source>
        <dbReference type="EMBL" id="CAH1976566.1"/>
    </source>
</evidence>
<proteinExistence type="predicted"/>
<evidence type="ECO:0000259" key="10">
    <source>
        <dbReference type="PROSITE" id="PS50808"/>
    </source>
</evidence>
<keyword evidence="2" id="KW-0479">Metal-binding</keyword>
<feature type="region of interest" description="Disordered" evidence="9">
    <location>
        <begin position="73"/>
        <end position="113"/>
    </location>
</feature>
<evidence type="ECO:0000256" key="4">
    <source>
        <dbReference type="ARBA" id="ARBA00022833"/>
    </source>
</evidence>
<protein>
    <recommendedName>
        <fullName evidence="10">BED-type domain-containing protein</fullName>
    </recommendedName>
</protein>
<dbReference type="SUPFAM" id="SSF140996">
    <property type="entry name" value="Hermes dimerisation domain"/>
    <property type="match status" value="1"/>
</dbReference>
<name>A0A9P0P9I3_ACAOB</name>
<dbReference type="EMBL" id="CAKOFQ010006849">
    <property type="protein sequence ID" value="CAH1976566.1"/>
    <property type="molecule type" value="Genomic_DNA"/>
</dbReference>
<dbReference type="OrthoDB" id="1869581at2759"/>
<evidence type="ECO:0000256" key="6">
    <source>
        <dbReference type="ARBA" id="ARBA00023163"/>
    </source>
</evidence>
<evidence type="ECO:0000256" key="3">
    <source>
        <dbReference type="ARBA" id="ARBA00022771"/>
    </source>
</evidence>
<keyword evidence="6" id="KW-0804">Transcription</keyword>
<evidence type="ECO:0000256" key="7">
    <source>
        <dbReference type="ARBA" id="ARBA00023242"/>
    </source>
</evidence>
<dbReference type="GO" id="GO:0009791">
    <property type="term" value="P:post-embryonic development"/>
    <property type="evidence" value="ECO:0007669"/>
    <property type="project" value="UniProtKB-ARBA"/>
</dbReference>
<feature type="domain" description="BED-type" evidence="10">
    <location>
        <begin position="4"/>
        <end position="55"/>
    </location>
</feature>
<dbReference type="Proteomes" id="UP001152888">
    <property type="component" value="Unassembled WGS sequence"/>
</dbReference>
<organism evidence="11 12">
    <name type="scientific">Acanthoscelides obtectus</name>
    <name type="common">Bean weevil</name>
    <name type="synonym">Bruchus obtectus</name>
    <dbReference type="NCBI Taxonomy" id="200917"/>
    <lineage>
        <taxon>Eukaryota</taxon>
        <taxon>Metazoa</taxon>
        <taxon>Ecdysozoa</taxon>
        <taxon>Arthropoda</taxon>
        <taxon>Hexapoda</taxon>
        <taxon>Insecta</taxon>
        <taxon>Pterygota</taxon>
        <taxon>Neoptera</taxon>
        <taxon>Endopterygota</taxon>
        <taxon>Coleoptera</taxon>
        <taxon>Polyphaga</taxon>
        <taxon>Cucujiformia</taxon>
        <taxon>Chrysomeloidea</taxon>
        <taxon>Chrysomelidae</taxon>
        <taxon>Bruchinae</taxon>
        <taxon>Bruchini</taxon>
        <taxon>Acanthoscelides</taxon>
    </lineage>
</organism>
<dbReference type="GO" id="GO:0005634">
    <property type="term" value="C:nucleus"/>
    <property type="evidence" value="ECO:0007669"/>
    <property type="project" value="UniProtKB-SubCell"/>
</dbReference>
<dbReference type="PANTHER" id="PTHR46481:SF10">
    <property type="entry name" value="ZINC FINGER BED DOMAIN-CONTAINING PROTEIN 39"/>
    <property type="match status" value="1"/>
</dbReference>
<evidence type="ECO:0000256" key="2">
    <source>
        <dbReference type="ARBA" id="ARBA00022723"/>
    </source>
</evidence>
<evidence type="ECO:0000256" key="5">
    <source>
        <dbReference type="ARBA" id="ARBA00023015"/>
    </source>
</evidence>
<evidence type="ECO:0000256" key="8">
    <source>
        <dbReference type="PROSITE-ProRule" id="PRU00027"/>
    </source>
</evidence>
<evidence type="ECO:0000256" key="1">
    <source>
        <dbReference type="ARBA" id="ARBA00004123"/>
    </source>
</evidence>
<dbReference type="Gene3D" id="1.10.10.1070">
    <property type="entry name" value="Zinc finger, BED domain-containing"/>
    <property type="match status" value="1"/>
</dbReference>
<evidence type="ECO:0000256" key="9">
    <source>
        <dbReference type="SAM" id="MobiDB-lite"/>
    </source>
</evidence>
<dbReference type="PANTHER" id="PTHR46481">
    <property type="entry name" value="ZINC FINGER BED DOMAIN-CONTAINING PROTEIN 4"/>
    <property type="match status" value="1"/>
</dbReference>
<dbReference type="InterPro" id="IPR003656">
    <property type="entry name" value="Znf_BED"/>
</dbReference>
<gene>
    <name evidence="11" type="ORF">ACAOBT_LOCUS12191</name>
</gene>
<accession>A0A9P0P9I3</accession>
<comment type="caution">
    <text evidence="11">The sequence shown here is derived from an EMBL/GenBank/DDBJ whole genome shotgun (WGS) entry which is preliminary data.</text>
</comment>
<dbReference type="AlphaFoldDB" id="A0A9P0P9I3"/>
<dbReference type="InterPro" id="IPR052035">
    <property type="entry name" value="ZnF_BED_domain_contain"/>
</dbReference>
<dbReference type="SMART" id="SM00614">
    <property type="entry name" value="ZnF_BED"/>
    <property type="match status" value="1"/>
</dbReference>
<dbReference type="GO" id="GO:0003677">
    <property type="term" value="F:DNA binding"/>
    <property type="evidence" value="ECO:0007669"/>
    <property type="project" value="InterPro"/>
</dbReference>
<keyword evidence="5" id="KW-0805">Transcription regulation</keyword>
<comment type="subcellular location">
    <subcellularLocation>
        <location evidence="1">Nucleus</location>
    </subcellularLocation>
</comment>
<keyword evidence="7" id="KW-0539">Nucleus</keyword>
<dbReference type="SUPFAM" id="SSF57667">
    <property type="entry name" value="beta-beta-alpha zinc fingers"/>
    <property type="match status" value="1"/>
</dbReference>
<evidence type="ECO:0000313" key="12">
    <source>
        <dbReference type="Proteomes" id="UP001152888"/>
    </source>
</evidence>
<dbReference type="PROSITE" id="PS50808">
    <property type="entry name" value="ZF_BED"/>
    <property type="match status" value="1"/>
</dbReference>
<dbReference type="GO" id="GO:0008270">
    <property type="term" value="F:zinc ion binding"/>
    <property type="evidence" value="ECO:0007669"/>
    <property type="project" value="UniProtKB-KW"/>
</dbReference>
<feature type="compositionally biased region" description="Polar residues" evidence="9">
    <location>
        <begin position="74"/>
        <end position="93"/>
    </location>
</feature>
<keyword evidence="12" id="KW-1185">Reference proteome</keyword>
<keyword evidence="4" id="KW-0862">Zinc</keyword>
<keyword evidence="3 8" id="KW-0863">Zinc-finger</keyword>
<sequence length="197" mass="22285">MSDKRRSGVWLYFNAIDSNKAKCDICQNFLSYKGGATCNLRKHLKAKHFSVITQDLPSPSSLRTSAELEEIPVPSTSSTPWKSEVTPGSSAYDSTKKIDKGKRRMPFPSSKQSKISTFATRPMSIPRTKNLPIKVLNMIIKDMQPFTIVEDEGFRELLEFDPAYTLPSRNTLSNSLLPQTYDEVVQKVKNLLKNSEY</sequence>
<dbReference type="InterPro" id="IPR036236">
    <property type="entry name" value="Znf_C2H2_sf"/>
</dbReference>